<organism evidence="3 4">
    <name type="scientific">Candidatus Defluviibacterium haderslevense</name>
    <dbReference type="NCBI Taxonomy" id="2981993"/>
    <lineage>
        <taxon>Bacteria</taxon>
        <taxon>Pseudomonadati</taxon>
        <taxon>Bacteroidota</taxon>
        <taxon>Saprospiria</taxon>
        <taxon>Saprospirales</taxon>
        <taxon>Saprospiraceae</taxon>
        <taxon>Candidatus Defluviibacterium</taxon>
    </lineage>
</organism>
<keyword evidence="1" id="KW-0732">Signal</keyword>
<evidence type="ECO:0000259" key="2">
    <source>
        <dbReference type="Pfam" id="PF09603"/>
    </source>
</evidence>
<protein>
    <submittedName>
        <fullName evidence="3">Fibrobacter succinogenes major paralogous domain-containing protein</fullName>
    </submittedName>
</protein>
<comment type="caution">
    <text evidence="3">The sequence shown here is derived from an EMBL/GenBank/DDBJ whole genome shotgun (WGS) entry which is preliminary data.</text>
</comment>
<proteinExistence type="predicted"/>
<reference evidence="3 4" key="1">
    <citation type="submission" date="2020-10" db="EMBL/GenBank/DDBJ databases">
        <title>Connecting structure to function with the recovery of over 1000 high-quality activated sludge metagenome-assembled genomes encoding full-length rRNA genes using long-read sequencing.</title>
        <authorList>
            <person name="Singleton C.M."/>
            <person name="Petriglieri F."/>
            <person name="Kristensen J.M."/>
            <person name="Kirkegaard R.H."/>
            <person name="Michaelsen T.Y."/>
            <person name="Andersen M.H."/>
            <person name="Karst S.M."/>
            <person name="Dueholm M.S."/>
            <person name="Nielsen P.H."/>
            <person name="Albertsen M."/>
        </authorList>
    </citation>
    <scope>NUCLEOTIDE SEQUENCE [LARGE SCALE GENOMIC DNA]</scope>
    <source>
        <strain evidence="3">Ribe_18-Q3-R11-54_BAT3C.373</strain>
    </source>
</reference>
<feature type="signal peptide" evidence="1">
    <location>
        <begin position="1"/>
        <end position="27"/>
    </location>
</feature>
<name>A0A9D7XE84_9BACT</name>
<dbReference type="PROSITE" id="PS51257">
    <property type="entry name" value="PROKAR_LIPOPROTEIN"/>
    <property type="match status" value="1"/>
</dbReference>
<evidence type="ECO:0000256" key="1">
    <source>
        <dbReference type="SAM" id="SignalP"/>
    </source>
</evidence>
<feature type="domain" description="Fibrobacter succinogenes major paralogous" evidence="2">
    <location>
        <begin position="49"/>
        <end position="240"/>
    </location>
</feature>
<accession>A0A9D7XE84</accession>
<feature type="chain" id="PRO_5038494406" evidence="1">
    <location>
        <begin position="28"/>
        <end position="241"/>
    </location>
</feature>
<evidence type="ECO:0000313" key="4">
    <source>
        <dbReference type="Proteomes" id="UP000808349"/>
    </source>
</evidence>
<dbReference type="NCBIfam" id="TIGR02145">
    <property type="entry name" value="Fib_succ_major"/>
    <property type="match status" value="1"/>
</dbReference>
<gene>
    <name evidence="3" type="ORF">IPO85_14930</name>
</gene>
<dbReference type="Proteomes" id="UP000808349">
    <property type="component" value="Unassembled WGS sequence"/>
</dbReference>
<dbReference type="EMBL" id="JADKFW010000013">
    <property type="protein sequence ID" value="MBK9718779.1"/>
    <property type="molecule type" value="Genomic_DNA"/>
</dbReference>
<dbReference type="AlphaFoldDB" id="A0A9D7XE84"/>
<dbReference type="Pfam" id="PF09603">
    <property type="entry name" value="Fib_succ_major"/>
    <property type="match status" value="1"/>
</dbReference>
<sequence>MYWPKNIYTCICLFCVLILIFSCEDHTEPTLTKEFGTVSDIDGNSYKTVKIGNQWWMAENLKVTKFRNGTPINQSQDPILWQHKTAAYCIYENNKTAPGYLYNYYAVNDSNQLAPLGWHIPTDEEWKTLETFLGMSSSETDLVNWRGSGQGDKLKIEAPQGWIVYNNIWGTNESGFSALAGSCRLFNGVYGNPGLNNNGFWWSSSENKTEVWYRHLDYKTANVFRYFGSKNYGFSVRCIKD</sequence>
<evidence type="ECO:0000313" key="3">
    <source>
        <dbReference type="EMBL" id="MBK9718779.1"/>
    </source>
</evidence>
<dbReference type="InterPro" id="IPR011871">
    <property type="entry name" value="Fib_succ_major"/>
</dbReference>